<dbReference type="HOGENOM" id="CLU_851687_0_0_10"/>
<dbReference type="Proteomes" id="UP000008630">
    <property type="component" value="Chromosome"/>
</dbReference>
<dbReference type="InterPro" id="IPR021109">
    <property type="entry name" value="Peptidase_aspartic_dom_sf"/>
</dbReference>
<dbReference type="EMBL" id="CP002352">
    <property type="protein sequence ID" value="ADV42371.1"/>
    <property type="molecule type" value="Genomic_DNA"/>
</dbReference>
<name>E6SUF3_BACT6</name>
<dbReference type="PROSITE" id="PS51257">
    <property type="entry name" value="PROKAR_LIPOPROTEIN"/>
    <property type="match status" value="1"/>
</dbReference>
<keyword evidence="2" id="KW-1185">Reference proteome</keyword>
<dbReference type="RefSeq" id="WP_013545988.1">
    <property type="nucleotide sequence ID" value="NC_014933.1"/>
</dbReference>
<dbReference type="STRING" id="693979.Bache_0342"/>
<evidence type="ECO:0000313" key="1">
    <source>
        <dbReference type="EMBL" id="ADV42371.1"/>
    </source>
</evidence>
<dbReference type="Gene3D" id="2.40.70.10">
    <property type="entry name" value="Acid Proteases"/>
    <property type="match status" value="1"/>
</dbReference>
<sequence>MGKIHSGIFVLLILALASGCGNKDVVTLSYEERGEGKHIYIPVTIGGEKYDFIFDTGSDGSVLDYPVAWKSGIRPTHKALQRSNYSLTKEFKDDVYFATKDIYIGKMKFDSVMLHLDHYNHSLIADFWGMDHDGILGTKEIESKNWLFDLESKTVTISNKPIRESRIKSPLALCLDVNPDYSNMNVDILLNDSLLKTFLFDTGYPGRVSVIFNDKAYPMRFGVSIADSLRSIVQTITPLDSIALLADRLKINNLSLDSLVILIADRYEEKIAPETSYKFLNFIGLSFLDYFRYMLYDSRARQIRFYGYHANNQGEKDFIKALKRKE</sequence>
<evidence type="ECO:0008006" key="3">
    <source>
        <dbReference type="Google" id="ProtNLM"/>
    </source>
</evidence>
<dbReference type="eggNOG" id="ENOG5030Y09">
    <property type="taxonomic scope" value="Bacteria"/>
</dbReference>
<dbReference type="AlphaFoldDB" id="E6SUF3"/>
<evidence type="ECO:0000313" key="2">
    <source>
        <dbReference type="Proteomes" id="UP000008630"/>
    </source>
</evidence>
<dbReference type="Pfam" id="PF13650">
    <property type="entry name" value="Asp_protease_2"/>
    <property type="match status" value="1"/>
</dbReference>
<reference key="1">
    <citation type="submission" date="2010-11" db="EMBL/GenBank/DDBJ databases">
        <title>The complete genome of Bacteroides helcogenes P 36-108.</title>
        <authorList>
            <consortium name="US DOE Joint Genome Institute (JGI-PGF)"/>
            <person name="Lucas S."/>
            <person name="Copeland A."/>
            <person name="Lapidus A."/>
            <person name="Bruce D."/>
            <person name="Goodwin L."/>
            <person name="Pitluck S."/>
            <person name="Kyrpides N."/>
            <person name="Mavromatis K."/>
            <person name="Ivanova N."/>
            <person name="Zeytun A."/>
            <person name="Brettin T."/>
            <person name="Detter J.C."/>
            <person name="Tapia R."/>
            <person name="Han C."/>
            <person name="Land M."/>
            <person name="Hauser L."/>
            <person name="Markowitz V."/>
            <person name="Cheng J.-F."/>
            <person name="Hugenholtz P."/>
            <person name="Woyke T."/>
            <person name="Wu D."/>
            <person name="Gronow S."/>
            <person name="Wellnitz S."/>
            <person name="Brambilla E."/>
            <person name="Klenk H.-P."/>
            <person name="Eisen J.A."/>
        </authorList>
    </citation>
    <scope>NUCLEOTIDE SEQUENCE</scope>
    <source>
        <strain>P 36-108</strain>
    </source>
</reference>
<accession>E6SUF3</accession>
<proteinExistence type="predicted"/>
<reference evidence="1 2" key="2">
    <citation type="journal article" date="2011" name="Stand. Genomic Sci.">
        <title>Complete genome sequence of Bacteroides helcogenes type strain (P 36-108).</title>
        <authorList>
            <person name="Pati A."/>
            <person name="Gronow S."/>
            <person name="Zeytun A."/>
            <person name="Lapidus A."/>
            <person name="Nolan M."/>
            <person name="Hammon N."/>
            <person name="Deshpande S."/>
            <person name="Cheng J.F."/>
            <person name="Tapia R."/>
            <person name="Han C."/>
            <person name="Goodwin L."/>
            <person name="Pitluck S."/>
            <person name="Liolios K."/>
            <person name="Pagani I."/>
            <person name="Ivanova N."/>
            <person name="Mavromatis K."/>
            <person name="Chen A."/>
            <person name="Palaniappan K."/>
            <person name="Land M."/>
            <person name="Hauser L."/>
            <person name="Chang Y.J."/>
            <person name="Jeffries C.D."/>
            <person name="Detter J.C."/>
            <person name="Brambilla E."/>
            <person name="Rohde M."/>
            <person name="Goker M."/>
            <person name="Woyke T."/>
            <person name="Bristow J."/>
            <person name="Eisen J.A."/>
            <person name="Markowitz V."/>
            <person name="Hugenholtz P."/>
            <person name="Kyrpides N.C."/>
            <person name="Klenk H.P."/>
            <person name="Lucas S."/>
        </authorList>
    </citation>
    <scope>NUCLEOTIDE SEQUENCE [LARGE SCALE GENOMIC DNA]</scope>
    <source>
        <strain evidence="2">ATCC 35417 / DSM 20613 / JCM 6297 / CCUG 15421 / P 36-108</strain>
    </source>
</reference>
<dbReference type="SUPFAM" id="SSF50630">
    <property type="entry name" value="Acid proteases"/>
    <property type="match status" value="1"/>
</dbReference>
<protein>
    <recommendedName>
        <fullName evidence="3">Peptidase A2 domain-containing protein</fullName>
    </recommendedName>
</protein>
<gene>
    <name evidence="1" type="ordered locus">Bache_0342</name>
</gene>
<dbReference type="KEGG" id="bhl:Bache_0342"/>
<organism evidence="1 2">
    <name type="scientific">Bacteroides helcogenes (strain ATCC 35417 / DSM 20613 / JCM 6297 / CCUG 15421 / P 36-108)</name>
    <dbReference type="NCBI Taxonomy" id="693979"/>
    <lineage>
        <taxon>Bacteria</taxon>
        <taxon>Pseudomonadati</taxon>
        <taxon>Bacteroidota</taxon>
        <taxon>Bacteroidia</taxon>
        <taxon>Bacteroidales</taxon>
        <taxon>Bacteroidaceae</taxon>
        <taxon>Bacteroides</taxon>
    </lineage>
</organism>